<gene>
    <name evidence="26" type="ORF">ONE63_009069</name>
</gene>
<keyword evidence="10 25" id="KW-0479">Metal-binding</keyword>
<feature type="binding site" evidence="25">
    <location>
        <position position="71"/>
    </location>
    <ligand>
        <name>Mg(2+)</name>
        <dbReference type="ChEBI" id="CHEBI:18420"/>
        <label>1</label>
    </ligand>
</feature>
<comment type="subunit">
    <text evidence="6">Monomer.</text>
</comment>
<dbReference type="EMBL" id="JAPTSV010000007">
    <property type="protein sequence ID" value="KAJ1525877.1"/>
    <property type="molecule type" value="Genomic_DNA"/>
</dbReference>
<dbReference type="PANTHER" id="PTHR16222:SF24">
    <property type="entry name" value="ADP-RIBOSYLHYDROLASE ARH3"/>
    <property type="match status" value="1"/>
</dbReference>
<feature type="binding site" evidence="25">
    <location>
        <position position="311"/>
    </location>
    <ligand>
        <name>Mg(2+)</name>
        <dbReference type="ChEBI" id="CHEBI:18420"/>
        <label>1</label>
    </ligand>
</feature>
<evidence type="ECO:0000256" key="17">
    <source>
        <dbReference type="ARBA" id="ARBA00041057"/>
    </source>
</evidence>
<dbReference type="GO" id="GO:0004649">
    <property type="term" value="F:poly(ADP-ribose) glycohydrolase activity"/>
    <property type="evidence" value="ECO:0007669"/>
    <property type="project" value="UniProtKB-EC"/>
</dbReference>
<evidence type="ECO:0000256" key="16">
    <source>
        <dbReference type="ARBA" id="ARBA00023242"/>
    </source>
</evidence>
<keyword evidence="15" id="KW-0234">DNA repair</keyword>
<dbReference type="FunFam" id="1.10.4080.10:FF:000001">
    <property type="entry name" value="ADP-ribose glycohydrolase ARH3"/>
    <property type="match status" value="1"/>
</dbReference>
<keyword evidence="14" id="KW-0496">Mitochondrion</keyword>
<feature type="binding site" evidence="25">
    <location>
        <position position="72"/>
    </location>
    <ligand>
        <name>Mg(2+)</name>
        <dbReference type="ChEBI" id="CHEBI:18420"/>
        <label>1</label>
    </ligand>
</feature>
<accession>A0AAV7XN72</accession>
<keyword evidence="13 25" id="KW-0460">Magnesium</keyword>
<comment type="cofactor">
    <cofactor evidence="25">
        <name>Mg(2+)</name>
        <dbReference type="ChEBI" id="CHEBI:18420"/>
    </cofactor>
    <text evidence="25">Binds 2 magnesium ions per subunit.</text>
</comment>
<dbReference type="GO" id="GO:0140290">
    <property type="term" value="P:peptidyl-serine ADP-deribosylation"/>
    <property type="evidence" value="ECO:0007669"/>
    <property type="project" value="UniProtKB-ARBA"/>
</dbReference>
<evidence type="ECO:0000256" key="9">
    <source>
        <dbReference type="ARBA" id="ARBA00022490"/>
    </source>
</evidence>
<dbReference type="GO" id="GO:0005694">
    <property type="term" value="C:chromosome"/>
    <property type="evidence" value="ECO:0007669"/>
    <property type="project" value="UniProtKB-SubCell"/>
</dbReference>
<dbReference type="SUPFAM" id="SSF101478">
    <property type="entry name" value="ADP-ribosylglycohydrolase"/>
    <property type="match status" value="1"/>
</dbReference>
<evidence type="ECO:0000256" key="1">
    <source>
        <dbReference type="ARBA" id="ARBA00004123"/>
    </source>
</evidence>
<keyword evidence="11" id="KW-0227">DNA damage</keyword>
<evidence type="ECO:0000256" key="22">
    <source>
        <dbReference type="ARBA" id="ARBA00043187"/>
    </source>
</evidence>
<dbReference type="Proteomes" id="UP001075354">
    <property type="component" value="Chromosome 7"/>
</dbReference>
<evidence type="ECO:0000256" key="20">
    <source>
        <dbReference type="ARBA" id="ARBA00042722"/>
    </source>
</evidence>
<keyword evidence="27" id="KW-1185">Reference proteome</keyword>
<dbReference type="GO" id="GO:0046872">
    <property type="term" value="F:metal ion binding"/>
    <property type="evidence" value="ECO:0007669"/>
    <property type="project" value="UniProtKB-KW"/>
</dbReference>
<dbReference type="AlphaFoldDB" id="A0AAV7XN72"/>
<comment type="subcellular location">
    <subcellularLocation>
        <location evidence="2">Chromosome</location>
    </subcellularLocation>
    <subcellularLocation>
        <location evidence="4">Cytoplasm</location>
    </subcellularLocation>
    <subcellularLocation>
        <location evidence="3">Mitochondrion matrix</location>
    </subcellularLocation>
    <subcellularLocation>
        <location evidence="1">Nucleus</location>
    </subcellularLocation>
</comment>
<dbReference type="InterPro" id="IPR005502">
    <property type="entry name" value="Ribosyl_crysJ1"/>
</dbReference>
<comment type="similarity">
    <text evidence="5">Belongs to the ADP-ribosylglycohydrolase family.</text>
</comment>
<evidence type="ECO:0000256" key="13">
    <source>
        <dbReference type="ARBA" id="ARBA00022842"/>
    </source>
</evidence>
<feature type="binding site" evidence="25">
    <location>
        <position position="70"/>
    </location>
    <ligand>
        <name>Mg(2+)</name>
        <dbReference type="ChEBI" id="CHEBI:18420"/>
        <label>1</label>
    </ligand>
</feature>
<dbReference type="EC" id="3.2.1.143" evidence="7"/>
<evidence type="ECO:0000256" key="10">
    <source>
        <dbReference type="ARBA" id="ARBA00022723"/>
    </source>
</evidence>
<evidence type="ECO:0000256" key="25">
    <source>
        <dbReference type="PIRSR" id="PIRSR605502-1"/>
    </source>
</evidence>
<evidence type="ECO:0000256" key="11">
    <source>
        <dbReference type="ARBA" id="ARBA00022763"/>
    </source>
</evidence>
<reference evidence="26" key="1">
    <citation type="submission" date="2022-12" db="EMBL/GenBank/DDBJ databases">
        <title>Chromosome-level genome assembly of the bean flower thrips Megalurothrips usitatus.</title>
        <authorList>
            <person name="Ma L."/>
            <person name="Liu Q."/>
            <person name="Li H."/>
            <person name="Cai W."/>
        </authorList>
    </citation>
    <scope>NUCLEOTIDE SEQUENCE</scope>
    <source>
        <strain evidence="26">Cailab_2022a</strain>
    </source>
</reference>
<evidence type="ECO:0000256" key="4">
    <source>
        <dbReference type="ARBA" id="ARBA00004496"/>
    </source>
</evidence>
<name>A0AAV7XN72_9NEOP</name>
<evidence type="ECO:0000256" key="12">
    <source>
        <dbReference type="ARBA" id="ARBA00022801"/>
    </source>
</evidence>
<evidence type="ECO:0000313" key="27">
    <source>
        <dbReference type="Proteomes" id="UP001075354"/>
    </source>
</evidence>
<dbReference type="Gene3D" id="1.10.4080.10">
    <property type="entry name" value="ADP-ribosylation/Crystallin J1"/>
    <property type="match status" value="1"/>
</dbReference>
<keyword evidence="16" id="KW-0539">Nucleus</keyword>
<dbReference type="InterPro" id="IPR050792">
    <property type="entry name" value="ADP-ribosylglycohydrolase"/>
</dbReference>
<comment type="caution">
    <text evidence="26">The sequence shown here is derived from an EMBL/GenBank/DDBJ whole genome shotgun (WGS) entry which is preliminary data.</text>
</comment>
<keyword evidence="12" id="KW-0378">Hydrolase</keyword>
<dbReference type="GO" id="GO:0006281">
    <property type="term" value="P:DNA repair"/>
    <property type="evidence" value="ECO:0007669"/>
    <property type="project" value="UniProtKB-KW"/>
</dbReference>
<dbReference type="PANTHER" id="PTHR16222">
    <property type="entry name" value="ADP-RIBOSYLGLYCOHYDROLASE"/>
    <property type="match status" value="1"/>
</dbReference>
<evidence type="ECO:0000256" key="5">
    <source>
        <dbReference type="ARBA" id="ARBA00010702"/>
    </source>
</evidence>
<dbReference type="GO" id="GO:0005634">
    <property type="term" value="C:nucleus"/>
    <property type="evidence" value="ECO:0007669"/>
    <property type="project" value="UniProtKB-SubCell"/>
</dbReference>
<evidence type="ECO:0000256" key="21">
    <source>
        <dbReference type="ARBA" id="ARBA00042850"/>
    </source>
</evidence>
<evidence type="ECO:0000256" key="23">
    <source>
        <dbReference type="ARBA" id="ARBA00043193"/>
    </source>
</evidence>
<dbReference type="InterPro" id="IPR036705">
    <property type="entry name" value="Ribosyl_crysJ1_sf"/>
</dbReference>
<feature type="binding site" evidence="25">
    <location>
        <position position="308"/>
    </location>
    <ligand>
        <name>Mg(2+)</name>
        <dbReference type="ChEBI" id="CHEBI:18420"/>
        <label>1</label>
    </ligand>
</feature>
<protein>
    <recommendedName>
        <fullName evidence="17">ADP-ribosylhydrolase ARH3</fullName>
        <ecNumber evidence="7">3.2.1.143</ecNumber>
    </recommendedName>
    <alternativeName>
        <fullName evidence="18">ADP-ribose glycohydrolase ARH3</fullName>
    </alternativeName>
    <alternativeName>
        <fullName evidence="19">ADP-ribosylhydrolase 3</fullName>
    </alternativeName>
    <alternativeName>
        <fullName evidence="22">O-acetyl-ADP-ribose deacetylase ARH3</fullName>
    </alternativeName>
    <alternativeName>
        <fullName evidence="23">Poly(ADP-ribose) glycohydrolase ARH3</fullName>
    </alternativeName>
    <alternativeName>
        <fullName evidence="21">[Protein ADP-ribosylarginine] hydrolase-like protein 2</fullName>
    </alternativeName>
    <alternativeName>
        <fullName evidence="20">[Protein ADP-ribosylserine] hydrolase</fullName>
    </alternativeName>
</protein>
<evidence type="ECO:0000256" key="3">
    <source>
        <dbReference type="ARBA" id="ARBA00004305"/>
    </source>
</evidence>
<sequence length="355" mass="39165">MALSAGSCGISRLSKFRGALLGALLGDCLGSPFEFDDDESPIVIHKFFEKLEGPDFKFFFLLLAPKYAYTDDSAMTKCVAKSFVSQGCLDEKDLAKRFVTEFYSDRRRANTYGQHVVDVFHKLRALKFADPFKPASEQFNGTGSYGNGGAMRISPVALFCHTDYDVMLHTAKRVTQITHTHALGVNGAILQCLAVHEGLTQDPTQGPLDVEKFTDGLISKMQMIEQTDEFDGKRPFHTQLLIMKKLLAKEGGANVHEVKESLGNDVTAIFSVPTAIFSFLRAQKPIPGIETENKFRRTVQYAISLGGDTDTIASMAGAIAGAYFGEEEISDPYRKYCEGVEEFLELADGLYELAK</sequence>
<keyword evidence="9" id="KW-0963">Cytoplasm</keyword>
<evidence type="ECO:0000256" key="2">
    <source>
        <dbReference type="ARBA" id="ARBA00004286"/>
    </source>
</evidence>
<organism evidence="26 27">
    <name type="scientific">Megalurothrips usitatus</name>
    <name type="common">bean blossom thrips</name>
    <dbReference type="NCBI Taxonomy" id="439358"/>
    <lineage>
        <taxon>Eukaryota</taxon>
        <taxon>Metazoa</taxon>
        <taxon>Ecdysozoa</taxon>
        <taxon>Arthropoda</taxon>
        <taxon>Hexapoda</taxon>
        <taxon>Insecta</taxon>
        <taxon>Pterygota</taxon>
        <taxon>Neoptera</taxon>
        <taxon>Paraneoptera</taxon>
        <taxon>Thysanoptera</taxon>
        <taxon>Terebrantia</taxon>
        <taxon>Thripoidea</taxon>
        <taxon>Thripidae</taxon>
        <taxon>Megalurothrips</taxon>
    </lineage>
</organism>
<evidence type="ECO:0000313" key="26">
    <source>
        <dbReference type="EMBL" id="KAJ1525877.1"/>
    </source>
</evidence>
<dbReference type="GO" id="GO:0005759">
    <property type="term" value="C:mitochondrial matrix"/>
    <property type="evidence" value="ECO:0007669"/>
    <property type="project" value="UniProtKB-SubCell"/>
</dbReference>
<feature type="binding site" evidence="25">
    <location>
        <position position="310"/>
    </location>
    <ligand>
        <name>Mg(2+)</name>
        <dbReference type="ChEBI" id="CHEBI:18420"/>
        <label>1</label>
    </ligand>
</feature>
<evidence type="ECO:0000256" key="19">
    <source>
        <dbReference type="ARBA" id="ARBA00042471"/>
    </source>
</evidence>
<evidence type="ECO:0000256" key="18">
    <source>
        <dbReference type="ARBA" id="ARBA00042398"/>
    </source>
</evidence>
<proteinExistence type="inferred from homology"/>
<evidence type="ECO:0000256" key="14">
    <source>
        <dbReference type="ARBA" id="ARBA00023128"/>
    </source>
</evidence>
<evidence type="ECO:0000256" key="8">
    <source>
        <dbReference type="ARBA" id="ARBA00022454"/>
    </source>
</evidence>
<evidence type="ECO:0000256" key="24">
    <source>
        <dbReference type="ARBA" id="ARBA00049015"/>
    </source>
</evidence>
<evidence type="ECO:0000256" key="15">
    <source>
        <dbReference type="ARBA" id="ARBA00023204"/>
    </source>
</evidence>
<dbReference type="Pfam" id="PF03747">
    <property type="entry name" value="ADP_ribosyl_GH"/>
    <property type="match status" value="1"/>
</dbReference>
<keyword evidence="8" id="KW-0158">Chromosome</keyword>
<evidence type="ECO:0000256" key="6">
    <source>
        <dbReference type="ARBA" id="ARBA00011245"/>
    </source>
</evidence>
<comment type="catalytic activity">
    <reaction evidence="24">
        <text>alpha-NAD(+) + H2O = ADP-D-ribose + nicotinamide + H(+)</text>
        <dbReference type="Rhea" id="RHEA:68792"/>
        <dbReference type="ChEBI" id="CHEBI:15377"/>
        <dbReference type="ChEBI" id="CHEBI:15378"/>
        <dbReference type="ChEBI" id="CHEBI:17154"/>
        <dbReference type="ChEBI" id="CHEBI:57967"/>
        <dbReference type="ChEBI" id="CHEBI:77017"/>
    </reaction>
</comment>
<evidence type="ECO:0000256" key="7">
    <source>
        <dbReference type="ARBA" id="ARBA00012255"/>
    </source>
</evidence>